<comment type="caution">
    <text evidence="4">Lacks conserved residue(s) required for the propagation of feature annotation.</text>
</comment>
<keyword evidence="2 4" id="KW-0238">DNA-binding</keyword>
<dbReference type="InterPro" id="IPR041478">
    <property type="entry name" value="TetR_C_27"/>
</dbReference>
<dbReference type="PANTHER" id="PTHR30055:SF151">
    <property type="entry name" value="TRANSCRIPTIONAL REGULATORY PROTEIN"/>
    <property type="match status" value="1"/>
</dbReference>
<dbReference type="PANTHER" id="PTHR30055">
    <property type="entry name" value="HTH-TYPE TRANSCRIPTIONAL REGULATOR RUTR"/>
    <property type="match status" value="1"/>
</dbReference>
<proteinExistence type="predicted"/>
<dbReference type="AlphaFoldDB" id="A0A2L0H5B7"/>
<dbReference type="EMBL" id="CP024307">
    <property type="protein sequence ID" value="AUX76644.1"/>
    <property type="molecule type" value="Genomic_DNA"/>
</dbReference>
<organism evidence="6 7">
    <name type="scientific">Rhizobium fredii</name>
    <name type="common">Sinorhizobium fredii</name>
    <dbReference type="NCBI Taxonomy" id="380"/>
    <lineage>
        <taxon>Bacteria</taxon>
        <taxon>Pseudomonadati</taxon>
        <taxon>Pseudomonadota</taxon>
        <taxon>Alphaproteobacteria</taxon>
        <taxon>Hyphomicrobiales</taxon>
        <taxon>Rhizobiaceae</taxon>
        <taxon>Sinorhizobium/Ensifer group</taxon>
        <taxon>Sinorhizobium</taxon>
    </lineage>
</organism>
<keyword evidence="3" id="KW-0804">Transcription</keyword>
<dbReference type="InterPro" id="IPR050109">
    <property type="entry name" value="HTH-type_TetR-like_transc_reg"/>
</dbReference>
<dbReference type="InterPro" id="IPR036271">
    <property type="entry name" value="Tet_transcr_reg_TetR-rel_C_sf"/>
</dbReference>
<gene>
    <name evidence="6" type="ORF">NXT3_CH02079</name>
</gene>
<dbReference type="PROSITE" id="PS50977">
    <property type="entry name" value="HTH_TETR_2"/>
    <property type="match status" value="1"/>
</dbReference>
<dbReference type="InterPro" id="IPR001647">
    <property type="entry name" value="HTH_TetR"/>
</dbReference>
<evidence type="ECO:0000256" key="4">
    <source>
        <dbReference type="PROSITE-ProRule" id="PRU00335"/>
    </source>
</evidence>
<accession>A0A2L0H5B7</accession>
<protein>
    <submittedName>
        <fullName evidence="6">TetR family transcriptional regulator protein</fullName>
    </submittedName>
</protein>
<evidence type="ECO:0000313" key="6">
    <source>
        <dbReference type="EMBL" id="AUX76644.1"/>
    </source>
</evidence>
<name>A0A2L0H5B7_RHIFR</name>
<evidence type="ECO:0000256" key="3">
    <source>
        <dbReference type="ARBA" id="ARBA00023163"/>
    </source>
</evidence>
<evidence type="ECO:0000256" key="2">
    <source>
        <dbReference type="ARBA" id="ARBA00023125"/>
    </source>
</evidence>
<dbReference type="Pfam" id="PF00440">
    <property type="entry name" value="TetR_N"/>
    <property type="match status" value="1"/>
</dbReference>
<evidence type="ECO:0000259" key="5">
    <source>
        <dbReference type="PROSITE" id="PS50977"/>
    </source>
</evidence>
<dbReference type="SUPFAM" id="SSF48498">
    <property type="entry name" value="Tetracyclin repressor-like, C-terminal domain"/>
    <property type="match status" value="1"/>
</dbReference>
<evidence type="ECO:0000256" key="1">
    <source>
        <dbReference type="ARBA" id="ARBA00023015"/>
    </source>
</evidence>
<evidence type="ECO:0000313" key="7">
    <source>
        <dbReference type="Proteomes" id="UP000239340"/>
    </source>
</evidence>
<dbReference type="InterPro" id="IPR009057">
    <property type="entry name" value="Homeodomain-like_sf"/>
</dbReference>
<dbReference type="Proteomes" id="UP000239340">
    <property type="component" value="Chromosome"/>
</dbReference>
<keyword evidence="1" id="KW-0805">Transcription regulation</keyword>
<dbReference type="Gene3D" id="1.10.357.10">
    <property type="entry name" value="Tetracycline Repressor, domain 2"/>
    <property type="match status" value="1"/>
</dbReference>
<dbReference type="Pfam" id="PF17935">
    <property type="entry name" value="TetR_C_27"/>
    <property type="match status" value="1"/>
</dbReference>
<dbReference type="RefSeq" id="WP_104839311.1">
    <property type="nucleotide sequence ID" value="NZ_CP024307.1"/>
</dbReference>
<dbReference type="GO" id="GO:0000976">
    <property type="term" value="F:transcription cis-regulatory region binding"/>
    <property type="evidence" value="ECO:0007669"/>
    <property type="project" value="TreeGrafter"/>
</dbReference>
<feature type="domain" description="HTH tetR-type" evidence="5">
    <location>
        <begin position="1"/>
        <end position="37"/>
    </location>
</feature>
<sequence length="211" mass="23476">MADIATELGMSRANIYRFFPSKDAISESVCGRILSRAADVAVAIASRNVPALEKLEQILSAVHHHNKMQLTEEKRMHALVATAAREDWPVIKAHEERMMTILEAIVREGKEADEFEVEDPAETACAVNTAFTPFFHPILIEHSVRRGEDTEAALREQFRFIQKALGQRLKGSGLFEECTNLSVYVARGEAWPAYKRAFDAQLAVFTAASSG</sequence>
<dbReference type="GO" id="GO:0003700">
    <property type="term" value="F:DNA-binding transcription factor activity"/>
    <property type="evidence" value="ECO:0007669"/>
    <property type="project" value="TreeGrafter"/>
</dbReference>
<dbReference type="SUPFAM" id="SSF46689">
    <property type="entry name" value="Homeodomain-like"/>
    <property type="match status" value="1"/>
</dbReference>
<reference evidence="6 7" key="1">
    <citation type="submission" date="2017-10" db="EMBL/GenBank/DDBJ databases">
        <title>Analysis of the genome sequences of Rhizobium populations associated to common bean (phaseolus vulgaris).</title>
        <authorList>
            <person name="Bustos P."/>
            <person name="Santamaria R.I."/>
            <person name="Miranda-Sanchez F."/>
            <person name="Perez-Carrascal O."/>
            <person name="Juarez S."/>
            <person name="Lozano L."/>
            <person name="Martinez-Flores I."/>
            <person name="Vinuesa P."/>
            <person name="Martinez-Romero E."/>
            <person name="Cevallos M.A."/>
            <person name="Romero D."/>
            <person name="Davila G."/>
            <person name="Gonzalez V."/>
        </authorList>
    </citation>
    <scope>NUCLEOTIDE SEQUENCE [LARGE SCALE GENOMIC DNA]</scope>
    <source>
        <strain evidence="6 7">NXT3</strain>
    </source>
</reference>